<dbReference type="NCBIfam" id="TIGR03025">
    <property type="entry name" value="EPS_sugtrans"/>
    <property type="match status" value="1"/>
</dbReference>
<dbReference type="Proteomes" id="UP000009223">
    <property type="component" value="Chromosome"/>
</dbReference>
<dbReference type="AlphaFoldDB" id="F5YGN2"/>
<evidence type="ECO:0000256" key="7">
    <source>
        <dbReference type="SAM" id="Phobius"/>
    </source>
</evidence>
<dbReference type="HOGENOM" id="CLU_024920_0_0_12"/>
<evidence type="ECO:0000256" key="3">
    <source>
        <dbReference type="ARBA" id="ARBA00022679"/>
    </source>
</evidence>
<proteinExistence type="inferred from homology"/>
<dbReference type="eggNOG" id="COG2148">
    <property type="taxonomic scope" value="Bacteria"/>
</dbReference>
<dbReference type="InterPro" id="IPR003362">
    <property type="entry name" value="Bact_transf"/>
</dbReference>
<dbReference type="InterPro" id="IPR017475">
    <property type="entry name" value="EPS_sugar_tfrase"/>
</dbReference>
<accession>F5YGN2</accession>
<feature type="transmembrane region" description="Helical" evidence="7">
    <location>
        <begin position="103"/>
        <end position="126"/>
    </location>
</feature>
<evidence type="ECO:0000256" key="6">
    <source>
        <dbReference type="ARBA" id="ARBA00023136"/>
    </source>
</evidence>
<keyword evidence="6 7" id="KW-0472">Membrane</keyword>
<evidence type="ECO:0000256" key="4">
    <source>
        <dbReference type="ARBA" id="ARBA00022692"/>
    </source>
</evidence>
<dbReference type="RefSeq" id="WP_015707666.1">
    <property type="nucleotide sequence ID" value="NC_015578.1"/>
</dbReference>
<dbReference type="PANTHER" id="PTHR30576">
    <property type="entry name" value="COLANIC BIOSYNTHESIS UDP-GLUCOSE LIPID CARRIER TRANSFERASE"/>
    <property type="match status" value="1"/>
</dbReference>
<keyword evidence="5 7" id="KW-1133">Transmembrane helix</keyword>
<comment type="subcellular location">
    <subcellularLocation>
        <location evidence="1">Membrane</location>
        <topology evidence="1">Multi-pass membrane protein</topology>
    </subcellularLocation>
</comment>
<keyword evidence="10" id="KW-1185">Reference proteome</keyword>
<feature type="transmembrane region" description="Helical" evidence="7">
    <location>
        <begin position="77"/>
        <end position="97"/>
    </location>
</feature>
<dbReference type="GO" id="GO:0016780">
    <property type="term" value="F:phosphotransferase activity, for other substituted phosphate groups"/>
    <property type="evidence" value="ECO:0007669"/>
    <property type="project" value="TreeGrafter"/>
</dbReference>
<keyword evidence="3 9" id="KW-0808">Transferase</keyword>
<evidence type="ECO:0000256" key="5">
    <source>
        <dbReference type="ARBA" id="ARBA00022989"/>
    </source>
</evidence>
<dbReference type="OrthoDB" id="9808602at2"/>
<sequence length="455" mass="53358">MALSRKKRQFFIAIIDIILLLISVHMALVIRWRLFPSIHDYFVHIWVMLPVIIAWIICFYTLGFYSLEMPYAGYKTIWTIFLVAIICTFFGFSIYYLNYDSLIVPKTILLLFSSFAFALIGFWRWFLSVVLKKYFPVSNIIFIGINNTVADLLHNTSNFSYMTYHVPFIFDDTYEGDDYCGIPVCKEKASFINEIKKNNIQAIVFANDINISYILQDILFELLHSRVFFFNIADFYETYLRRIPIDSVNELWFLRSINLNVKNLYQYFKRIGDIIIALLILILALPFFPLIILMIKAESPGSAFFFQKRVGLFGNEFTIIKFRTMRIEKNTGGMVTNNDPRITKFGDFLRKTRIDEIPQCINIIRGDMSFIGPRPEQPVFVSHLEKNIPFYRQRLLVKPGLTGWDQVSGEYHSPSGEDTRKKMQRDLYYIKNMSLLLDISILFKTVVTVLKQEGR</sequence>
<evidence type="ECO:0000313" key="10">
    <source>
        <dbReference type="Proteomes" id="UP000009223"/>
    </source>
</evidence>
<dbReference type="EMBL" id="CP001843">
    <property type="protein sequence ID" value="AEF85327.1"/>
    <property type="molecule type" value="Genomic_DNA"/>
</dbReference>
<evidence type="ECO:0000256" key="2">
    <source>
        <dbReference type="ARBA" id="ARBA00006464"/>
    </source>
</evidence>
<feature type="transmembrane region" description="Helical" evidence="7">
    <location>
        <begin position="12"/>
        <end position="35"/>
    </location>
</feature>
<feature type="transmembrane region" description="Helical" evidence="7">
    <location>
        <begin position="41"/>
        <end position="65"/>
    </location>
</feature>
<dbReference type="PANTHER" id="PTHR30576:SF0">
    <property type="entry name" value="UNDECAPRENYL-PHOSPHATE N-ACETYLGALACTOSAMINYL 1-PHOSPHATE TRANSFERASE-RELATED"/>
    <property type="match status" value="1"/>
</dbReference>
<evidence type="ECO:0000259" key="8">
    <source>
        <dbReference type="Pfam" id="PF02397"/>
    </source>
</evidence>
<feature type="transmembrane region" description="Helical" evidence="7">
    <location>
        <begin position="274"/>
        <end position="295"/>
    </location>
</feature>
<dbReference type="GO" id="GO:0016020">
    <property type="term" value="C:membrane"/>
    <property type="evidence" value="ECO:0007669"/>
    <property type="project" value="UniProtKB-SubCell"/>
</dbReference>
<dbReference type="KEGG" id="tpi:TREPR_2545"/>
<dbReference type="STRING" id="545694.TREPR_2545"/>
<keyword evidence="4 7" id="KW-0812">Transmembrane</keyword>
<comment type="similarity">
    <text evidence="2">Belongs to the bacterial sugar transferase family.</text>
</comment>
<protein>
    <submittedName>
        <fullName evidence="9">Sugar transferase</fullName>
    </submittedName>
</protein>
<dbReference type="Pfam" id="PF02397">
    <property type="entry name" value="Bac_transf"/>
    <property type="match status" value="1"/>
</dbReference>
<gene>
    <name evidence="9" type="ordered locus">TREPR_2545</name>
</gene>
<evidence type="ECO:0000256" key="1">
    <source>
        <dbReference type="ARBA" id="ARBA00004141"/>
    </source>
</evidence>
<reference evidence="9 10" key="2">
    <citation type="journal article" date="2011" name="ISME J.">
        <title>RNA-seq reveals cooperative metabolic interactions between two termite-gut spirochete species in co-culture.</title>
        <authorList>
            <person name="Rosenthal A.Z."/>
            <person name="Matson E.G."/>
            <person name="Eldar A."/>
            <person name="Leadbetter J.R."/>
        </authorList>
    </citation>
    <scope>NUCLEOTIDE SEQUENCE [LARGE SCALE GENOMIC DNA]</scope>
    <source>
        <strain evidence="10">ATCC BAA-887 / DSM 12427 / ZAS-2</strain>
    </source>
</reference>
<organism evidence="9 10">
    <name type="scientific">Treponema primitia (strain ATCC BAA-887 / DSM 12427 / ZAS-2)</name>
    <dbReference type="NCBI Taxonomy" id="545694"/>
    <lineage>
        <taxon>Bacteria</taxon>
        <taxon>Pseudomonadati</taxon>
        <taxon>Spirochaetota</taxon>
        <taxon>Spirochaetia</taxon>
        <taxon>Spirochaetales</taxon>
        <taxon>Treponemataceae</taxon>
        <taxon>Treponema</taxon>
    </lineage>
</organism>
<feature type="domain" description="Bacterial sugar transferase" evidence="8">
    <location>
        <begin position="269"/>
        <end position="451"/>
    </location>
</feature>
<name>F5YGN2_TREPZ</name>
<reference evidence="10" key="1">
    <citation type="submission" date="2009-12" db="EMBL/GenBank/DDBJ databases">
        <title>Complete sequence of Treponema primitia strain ZAS-2.</title>
        <authorList>
            <person name="Tetu S.G."/>
            <person name="Matson E."/>
            <person name="Ren Q."/>
            <person name="Seshadri R."/>
            <person name="Elbourne L."/>
            <person name="Hassan K.A."/>
            <person name="Durkin A."/>
            <person name="Radune D."/>
            <person name="Mohamoud Y."/>
            <person name="Shay R."/>
            <person name="Jin S."/>
            <person name="Zhang X."/>
            <person name="Lucey K."/>
            <person name="Ballor N.R."/>
            <person name="Ottesen E."/>
            <person name="Rosenthal R."/>
            <person name="Allen A."/>
            <person name="Leadbetter J.R."/>
            <person name="Paulsen I.T."/>
        </authorList>
    </citation>
    <scope>NUCLEOTIDE SEQUENCE [LARGE SCALE GENOMIC DNA]</scope>
    <source>
        <strain evidence="10">ATCC BAA-887 / DSM 12427 / ZAS-2</strain>
    </source>
</reference>
<evidence type="ECO:0000313" key="9">
    <source>
        <dbReference type="EMBL" id="AEF85327.1"/>
    </source>
</evidence>